<dbReference type="PANTHER" id="PTHR43401">
    <property type="entry name" value="L-THREONINE 3-DEHYDROGENASE"/>
    <property type="match status" value="1"/>
</dbReference>
<organism evidence="3 4">
    <name type="scientific">Collibacillus ludicampi</name>
    <dbReference type="NCBI Taxonomy" id="2771369"/>
    <lineage>
        <taxon>Bacteria</taxon>
        <taxon>Bacillati</taxon>
        <taxon>Bacillota</taxon>
        <taxon>Bacilli</taxon>
        <taxon>Bacillales</taxon>
        <taxon>Alicyclobacillaceae</taxon>
        <taxon>Collibacillus</taxon>
    </lineage>
</organism>
<dbReference type="AlphaFoldDB" id="A0AAV4LGH6"/>
<dbReference type="InterPro" id="IPR036291">
    <property type="entry name" value="NAD(P)-bd_dom_sf"/>
</dbReference>
<sequence length="191" mass="20967">MIEPFAVVVHAFKKVDIKQDTSVAIIGCGTEGLLSAAFAKYLGACVTAIDINASKLELVGRLGDVRAVMPHEIHGETFDVVIEAAGTRKSFEQGLQLVSPGGEMILIGMTQEATIPVSQFVRNELSLYGSIIYNYPTDFVQSIEYLRDPKLNAHQIISQIVPFSRFNEAYELALTGNYGKILLNFKEARNV</sequence>
<keyword evidence="4" id="KW-1185">Reference proteome</keyword>
<keyword evidence="1" id="KW-0560">Oxidoreductase</keyword>
<dbReference type="PANTHER" id="PTHR43401:SF2">
    <property type="entry name" value="L-THREONINE 3-DEHYDROGENASE"/>
    <property type="match status" value="1"/>
</dbReference>
<gene>
    <name evidence="3" type="ORF">DNHGIG_24390</name>
</gene>
<reference evidence="3" key="1">
    <citation type="journal article" date="2023" name="Int. J. Syst. Evol. Microbiol.">
        <title>Collibacillus ludicampi gen. nov., sp. nov., a new soil bacterium of the family Alicyclobacillaceae.</title>
        <authorList>
            <person name="Jojima T."/>
            <person name="Ioku Y."/>
            <person name="Fukuta Y."/>
            <person name="Shirasaka N."/>
            <person name="Matsumura Y."/>
            <person name="Mori M."/>
        </authorList>
    </citation>
    <scope>NUCLEOTIDE SEQUENCE</scope>
    <source>
        <strain evidence="3">TP075</strain>
    </source>
</reference>
<name>A0AAV4LGH6_9BACL</name>
<proteinExistence type="predicted"/>
<dbReference type="InterPro" id="IPR013149">
    <property type="entry name" value="ADH-like_C"/>
</dbReference>
<evidence type="ECO:0000256" key="1">
    <source>
        <dbReference type="ARBA" id="ARBA00023002"/>
    </source>
</evidence>
<comment type="caution">
    <text evidence="3">The sequence shown here is derived from an EMBL/GenBank/DDBJ whole genome shotgun (WGS) entry which is preliminary data.</text>
</comment>
<dbReference type="RefSeq" id="WP_282199935.1">
    <property type="nucleotide sequence ID" value="NZ_BOQE01000001.1"/>
</dbReference>
<accession>A0AAV4LGH6</accession>
<evidence type="ECO:0000259" key="2">
    <source>
        <dbReference type="Pfam" id="PF00107"/>
    </source>
</evidence>
<protein>
    <recommendedName>
        <fullName evidence="2">Alcohol dehydrogenase-like C-terminal domain-containing protein</fullName>
    </recommendedName>
</protein>
<dbReference type="Proteomes" id="UP001057291">
    <property type="component" value="Unassembled WGS sequence"/>
</dbReference>
<dbReference type="GO" id="GO:0016491">
    <property type="term" value="F:oxidoreductase activity"/>
    <property type="evidence" value="ECO:0007669"/>
    <property type="project" value="UniProtKB-KW"/>
</dbReference>
<evidence type="ECO:0000313" key="4">
    <source>
        <dbReference type="Proteomes" id="UP001057291"/>
    </source>
</evidence>
<feature type="domain" description="Alcohol dehydrogenase-like C-terminal" evidence="2">
    <location>
        <begin position="32"/>
        <end position="144"/>
    </location>
</feature>
<dbReference type="EMBL" id="BOQE01000001">
    <property type="protein sequence ID" value="GIM46890.1"/>
    <property type="molecule type" value="Genomic_DNA"/>
</dbReference>
<dbReference type="SUPFAM" id="SSF51735">
    <property type="entry name" value="NAD(P)-binding Rossmann-fold domains"/>
    <property type="match status" value="1"/>
</dbReference>
<dbReference type="Gene3D" id="3.90.180.10">
    <property type="entry name" value="Medium-chain alcohol dehydrogenases, catalytic domain"/>
    <property type="match status" value="1"/>
</dbReference>
<evidence type="ECO:0000313" key="3">
    <source>
        <dbReference type="EMBL" id="GIM46890.1"/>
    </source>
</evidence>
<dbReference type="Pfam" id="PF00107">
    <property type="entry name" value="ADH_zinc_N"/>
    <property type="match status" value="1"/>
</dbReference>
<dbReference type="Gene3D" id="3.40.50.720">
    <property type="entry name" value="NAD(P)-binding Rossmann-like Domain"/>
    <property type="match status" value="1"/>
</dbReference>
<dbReference type="InterPro" id="IPR050129">
    <property type="entry name" value="Zn_alcohol_dh"/>
</dbReference>